<dbReference type="InterPro" id="IPR050812">
    <property type="entry name" value="Preph/Arog_dehydrog"/>
</dbReference>
<evidence type="ECO:0000256" key="1">
    <source>
        <dbReference type="ARBA" id="ARBA00023002"/>
    </source>
</evidence>
<dbReference type="OrthoDB" id="346201at2157"/>
<dbReference type="Proteomes" id="UP000198876">
    <property type="component" value="Unassembled WGS sequence"/>
</dbReference>
<sequence>MATTVALMGAGGKMGCRITDQLRDADRYELRCVEPSKAGRERLAERGLSARPEHEAVSGADIVLLAVPDELIGSITADVVPELDAGTMVVLLDPAAAHADVLYDREDVTYFVAHPCHPSFFTADTGMADDDTDWFGGQGRDEQNIVCALHRGPESDYERGEAIARDIYAPVGDAHRVTTEQMAMLEPALVESLLGSCLYAIRDGYRRVVEAGVPEEAARDFLFGHFRIEFGIVFGLTDFPFSDGAQAAIEQAREDIFTDDWEDEIFARDNVAQSAEEIVADD</sequence>
<evidence type="ECO:0000313" key="5">
    <source>
        <dbReference type="Proteomes" id="UP000198876"/>
    </source>
</evidence>
<accession>A0A1I2SSF3</accession>
<dbReference type="PANTHER" id="PTHR21363:SF0">
    <property type="entry name" value="PREPHENATE DEHYDROGENASE [NADP(+)]"/>
    <property type="match status" value="1"/>
</dbReference>
<dbReference type="InterPro" id="IPR037161">
    <property type="entry name" value="Semialdehyde_DH-like_C"/>
</dbReference>
<keyword evidence="5" id="KW-1185">Reference proteome</keyword>
<dbReference type="STRING" id="553467.SAMN04488063_2404"/>
<dbReference type="SUPFAM" id="SSF51735">
    <property type="entry name" value="NAD(P)-binding Rossmann-fold domains"/>
    <property type="match status" value="1"/>
</dbReference>
<dbReference type="GO" id="GO:0070403">
    <property type="term" value="F:NAD+ binding"/>
    <property type="evidence" value="ECO:0007669"/>
    <property type="project" value="TreeGrafter"/>
</dbReference>
<dbReference type="InterPro" id="IPR031663">
    <property type="entry name" value="PGDH_C"/>
</dbReference>
<feature type="domain" description="Pyrroline-5-carboxylate reductase catalytic N-terminal" evidence="2">
    <location>
        <begin position="5"/>
        <end position="90"/>
    </location>
</feature>
<organism evidence="4 5">
    <name type="scientific">Halopelagius inordinatus</name>
    <dbReference type="NCBI Taxonomy" id="553467"/>
    <lineage>
        <taxon>Archaea</taxon>
        <taxon>Methanobacteriati</taxon>
        <taxon>Methanobacteriota</taxon>
        <taxon>Stenosarchaea group</taxon>
        <taxon>Halobacteria</taxon>
        <taxon>Halobacteriales</taxon>
        <taxon>Haloferacaceae</taxon>
    </lineage>
</organism>
<dbReference type="GO" id="GO:0006571">
    <property type="term" value="P:tyrosine biosynthetic process"/>
    <property type="evidence" value="ECO:0007669"/>
    <property type="project" value="TreeGrafter"/>
</dbReference>
<dbReference type="AlphaFoldDB" id="A0A1I2SSF3"/>
<reference evidence="5" key="1">
    <citation type="submission" date="2016-10" db="EMBL/GenBank/DDBJ databases">
        <authorList>
            <person name="Varghese N."/>
            <person name="Submissions S."/>
        </authorList>
    </citation>
    <scope>NUCLEOTIDE SEQUENCE [LARGE SCALE GENOMIC DNA]</scope>
    <source>
        <strain evidence="5">CGMCC 1.7739</strain>
    </source>
</reference>
<evidence type="ECO:0000313" key="4">
    <source>
        <dbReference type="EMBL" id="SFG55608.1"/>
    </source>
</evidence>
<dbReference type="InterPro" id="IPR036291">
    <property type="entry name" value="NAD(P)-bd_dom_sf"/>
</dbReference>
<evidence type="ECO:0000259" key="3">
    <source>
        <dbReference type="Pfam" id="PF16896"/>
    </source>
</evidence>
<feature type="domain" description="Phosphogluconate dehydrogenase (decarboxylating) C-terminal" evidence="3">
    <location>
        <begin position="129"/>
        <end position="278"/>
    </location>
</feature>
<dbReference type="RefSeq" id="WP_092892470.1">
    <property type="nucleotide sequence ID" value="NZ_FOOQ01000002.1"/>
</dbReference>
<protein>
    <submittedName>
        <fullName evidence="4">NADP oxidoreductase coenzyme F420-dependent</fullName>
    </submittedName>
</protein>
<dbReference type="PANTHER" id="PTHR21363">
    <property type="entry name" value="PREPHENATE DEHYDROGENASE"/>
    <property type="match status" value="1"/>
</dbReference>
<name>A0A1I2SSF3_9EURY</name>
<proteinExistence type="predicted"/>
<dbReference type="Pfam" id="PF03807">
    <property type="entry name" value="F420_oxidored"/>
    <property type="match status" value="1"/>
</dbReference>
<gene>
    <name evidence="4" type="ORF">SAMN04488063_2404</name>
</gene>
<keyword evidence="1" id="KW-0560">Oxidoreductase</keyword>
<dbReference type="Pfam" id="PF16896">
    <property type="entry name" value="PGDH_C"/>
    <property type="match status" value="1"/>
</dbReference>
<dbReference type="GO" id="GO:0008977">
    <property type="term" value="F:prephenate dehydrogenase (NAD+) activity"/>
    <property type="evidence" value="ECO:0007669"/>
    <property type="project" value="TreeGrafter"/>
</dbReference>
<dbReference type="EMBL" id="FOOQ01000002">
    <property type="protein sequence ID" value="SFG55608.1"/>
    <property type="molecule type" value="Genomic_DNA"/>
</dbReference>
<dbReference type="Gene3D" id="1.10.3640.10">
    <property type="entry name" value="Semialdehyde dehydrogenase-like, C-terminal"/>
    <property type="match status" value="1"/>
</dbReference>
<dbReference type="Gene3D" id="3.40.50.720">
    <property type="entry name" value="NAD(P)-binding Rossmann-like Domain"/>
    <property type="match status" value="1"/>
</dbReference>
<dbReference type="InterPro" id="IPR028939">
    <property type="entry name" value="P5C_Rdtase_cat_N"/>
</dbReference>
<evidence type="ECO:0000259" key="2">
    <source>
        <dbReference type="Pfam" id="PF03807"/>
    </source>
</evidence>